<proteinExistence type="predicted"/>
<dbReference type="EMBL" id="CPXJ01000032">
    <property type="protein sequence ID" value="CND96860.1"/>
    <property type="molecule type" value="Genomic_DNA"/>
</dbReference>
<comment type="caution">
    <text evidence="1">The sequence shown here is derived from an EMBL/GenBank/DDBJ whole genome shotgun (WGS) entry which is preliminary data.</text>
</comment>
<organism evidence="1 2">
    <name type="scientific">Yersinia enterocolitica</name>
    <dbReference type="NCBI Taxonomy" id="630"/>
    <lineage>
        <taxon>Bacteria</taxon>
        <taxon>Pseudomonadati</taxon>
        <taxon>Pseudomonadota</taxon>
        <taxon>Gammaproteobacteria</taxon>
        <taxon>Enterobacterales</taxon>
        <taxon>Yersiniaceae</taxon>
        <taxon>Yersinia</taxon>
    </lineage>
</organism>
<accession>A0ABP1Y553</accession>
<sequence length="90" mass="9878">MIVTLSREITVGGEKVKELKLREPTYDEVSSCGMPFTITKDGEIKMDSKSTLLYLPLMADIPPSSAKQMSPKDLMTVSMKILGFFTTSAA</sequence>
<dbReference type="InterPro" id="IPR019289">
    <property type="entry name" value="Phage_tail_E/E"/>
</dbReference>
<evidence type="ECO:0008006" key="3">
    <source>
        <dbReference type="Google" id="ProtNLM"/>
    </source>
</evidence>
<dbReference type="Pfam" id="PF10109">
    <property type="entry name" value="Phage_TAC_7"/>
    <property type="match status" value="1"/>
</dbReference>
<protein>
    <recommendedName>
        <fullName evidence="3">Phage tail assembly protein</fullName>
    </recommendedName>
</protein>
<evidence type="ECO:0000313" key="2">
    <source>
        <dbReference type="Proteomes" id="UP000041601"/>
    </source>
</evidence>
<keyword evidence="2" id="KW-1185">Reference proteome</keyword>
<gene>
    <name evidence="1" type="ORF">ERS137959_02679</name>
</gene>
<reference evidence="1 2" key="1">
    <citation type="submission" date="2015-03" db="EMBL/GenBank/DDBJ databases">
        <authorList>
            <consortium name="Pathogen Informatics"/>
            <person name="Murphy D."/>
        </authorList>
    </citation>
    <scope>NUCLEOTIDE SEQUENCE [LARGE SCALE GENOMIC DNA]</scope>
    <source>
        <strain evidence="1 2">IP05342</strain>
    </source>
</reference>
<dbReference type="Proteomes" id="UP000041601">
    <property type="component" value="Unassembled WGS sequence"/>
</dbReference>
<dbReference type="RefSeq" id="WP_050156396.1">
    <property type="nucleotide sequence ID" value="NZ_CPXJ01000032.1"/>
</dbReference>
<name>A0ABP1Y553_YEREN</name>
<evidence type="ECO:0000313" key="1">
    <source>
        <dbReference type="EMBL" id="CND96860.1"/>
    </source>
</evidence>